<feature type="active site" evidence="10">
    <location>
        <position position="290"/>
    </location>
</feature>
<dbReference type="InterPro" id="IPR029058">
    <property type="entry name" value="AB_hydrolase_fold"/>
</dbReference>
<evidence type="ECO:0000313" key="13">
    <source>
        <dbReference type="EMBL" id="CRK42122.1"/>
    </source>
</evidence>
<evidence type="ECO:0000256" key="3">
    <source>
        <dbReference type="ARBA" id="ARBA00013095"/>
    </source>
</evidence>
<feature type="chain" id="PRO_5005118184" description="Cutinase" evidence="12">
    <location>
        <begin position="18"/>
        <end position="322"/>
    </location>
</feature>
<dbReference type="InterPro" id="IPR011150">
    <property type="entry name" value="Cutinase_monf"/>
</dbReference>
<evidence type="ECO:0000256" key="11">
    <source>
        <dbReference type="PIRSR" id="PIRSR611150-2"/>
    </source>
</evidence>
<comment type="catalytic activity">
    <reaction evidence="9 12">
        <text>cutin + H2O = cutin monomers.</text>
        <dbReference type="EC" id="3.1.1.74"/>
    </reaction>
</comment>
<dbReference type="PANTHER" id="PTHR48250">
    <property type="entry name" value="CUTINASE 2-RELATED"/>
    <property type="match status" value="1"/>
</dbReference>
<feature type="disulfide bond" evidence="11">
    <location>
        <begin position="150"/>
        <end position="227"/>
    </location>
</feature>
<dbReference type="Proteomes" id="UP000045706">
    <property type="component" value="Unassembled WGS sequence"/>
</dbReference>
<evidence type="ECO:0000256" key="6">
    <source>
        <dbReference type="ARBA" id="ARBA00022729"/>
    </source>
</evidence>
<evidence type="ECO:0000256" key="12">
    <source>
        <dbReference type="RuleBase" id="RU361263"/>
    </source>
</evidence>
<dbReference type="PRINTS" id="PR00129">
    <property type="entry name" value="CUTINASE"/>
</dbReference>
<dbReference type="GO" id="GO:0005576">
    <property type="term" value="C:extracellular region"/>
    <property type="evidence" value="ECO:0007669"/>
    <property type="project" value="UniProtKB-SubCell"/>
</dbReference>
<accession>A0A0G4N6L1</accession>
<feature type="disulfide bond" evidence="11">
    <location>
        <begin position="286"/>
        <end position="293"/>
    </location>
</feature>
<evidence type="ECO:0000313" key="14">
    <source>
        <dbReference type="Proteomes" id="UP000045706"/>
    </source>
</evidence>
<dbReference type="AlphaFoldDB" id="A0A0G4N6L1"/>
<keyword evidence="5 12" id="KW-0964">Secreted</keyword>
<feature type="active site" description="Proton donor/acceptor" evidence="10">
    <location>
        <position position="303"/>
    </location>
</feature>
<dbReference type="InterPro" id="IPR043579">
    <property type="entry name" value="CUTINASE_2"/>
</dbReference>
<protein>
    <recommendedName>
        <fullName evidence="3 12">Cutinase</fullName>
        <ecNumber evidence="3 12">3.1.1.74</ecNumber>
    </recommendedName>
</protein>
<dbReference type="Pfam" id="PF01083">
    <property type="entry name" value="Cutinase"/>
    <property type="match status" value="1"/>
</dbReference>
<evidence type="ECO:0000256" key="2">
    <source>
        <dbReference type="ARBA" id="ARBA00007534"/>
    </source>
</evidence>
<dbReference type="SUPFAM" id="SSF53474">
    <property type="entry name" value="alpha/beta-Hydrolases"/>
    <property type="match status" value="1"/>
</dbReference>
<dbReference type="Gene3D" id="3.40.50.1820">
    <property type="entry name" value="alpha/beta hydrolase"/>
    <property type="match status" value="1"/>
</dbReference>
<dbReference type="PANTHER" id="PTHR48250:SF2">
    <property type="entry name" value="CUTINASE"/>
    <property type="match status" value="1"/>
</dbReference>
<evidence type="ECO:0000256" key="8">
    <source>
        <dbReference type="ARBA" id="ARBA00023157"/>
    </source>
</evidence>
<dbReference type="PROSITE" id="PS00931">
    <property type="entry name" value="CUTINASE_2"/>
    <property type="match status" value="1"/>
</dbReference>
<dbReference type="EMBL" id="CVQI01032717">
    <property type="protein sequence ID" value="CRK42122.1"/>
    <property type="molecule type" value="Genomic_DNA"/>
</dbReference>
<feature type="active site" description="Nucleophile" evidence="10">
    <location>
        <position position="238"/>
    </location>
</feature>
<comment type="function">
    <text evidence="12">Catalyzes the hydrolysis of complex carboxylic polyesters found in the cell wall of plants. Degrades cutin, a macromolecule that forms the structure of the plant cuticle.</text>
</comment>
<reference evidence="14" key="1">
    <citation type="submission" date="2015-05" db="EMBL/GenBank/DDBJ databases">
        <authorList>
            <person name="Fogelqvist Johan"/>
        </authorList>
    </citation>
    <scope>NUCLEOTIDE SEQUENCE [LARGE SCALE GENOMIC DNA]</scope>
</reference>
<keyword evidence="6 12" id="KW-0732">Signal</keyword>
<evidence type="ECO:0000256" key="5">
    <source>
        <dbReference type="ARBA" id="ARBA00022525"/>
    </source>
</evidence>
<evidence type="ECO:0000256" key="1">
    <source>
        <dbReference type="ARBA" id="ARBA00004613"/>
    </source>
</evidence>
<keyword evidence="8 11" id="KW-1015">Disulfide bond</keyword>
<dbReference type="PROSITE" id="PS00155">
    <property type="entry name" value="CUTINASE_1"/>
    <property type="match status" value="1"/>
</dbReference>
<dbReference type="InterPro" id="IPR000675">
    <property type="entry name" value="Cutinase/axe"/>
</dbReference>
<sequence length="322" mass="33527">MKAVQTLLLALAGTALAAPVEAPSSQLDPDFPLAELEAYYASKFEETSPATPLAARQYSASVSNQLTDGTPGRRRSATMKAVQTLLLALAGTALAAPVEAPSSQLDPDFPLAELEAYYTAKFEETSPATPLAARQYSASVSNQLTDGTPCRAVTLIYARGTTQQGNIGDPAAVGPLTFNNLARLIGTANLAVQGVTYPANVAGFLAGGDAAGSRTMAQLTARAVTQCPNTKIVLSGYSQGAQVVHNAASQLTAAQTNRVTAVLTFGDPKRNQPFGTIPASRTRVICRTGDNICEGGFTITPAHTQYQQDAPVAASWIAARVR</sequence>
<evidence type="ECO:0000256" key="4">
    <source>
        <dbReference type="ARBA" id="ARBA00022487"/>
    </source>
</evidence>
<dbReference type="EC" id="3.1.1.74" evidence="3 12"/>
<evidence type="ECO:0000256" key="9">
    <source>
        <dbReference type="ARBA" id="ARBA00034045"/>
    </source>
</evidence>
<dbReference type="InterPro" id="IPR043580">
    <property type="entry name" value="CUTINASE_1"/>
</dbReference>
<organism evidence="13 14">
    <name type="scientific">Verticillium longisporum</name>
    <name type="common">Verticillium dahliae var. longisporum</name>
    <dbReference type="NCBI Taxonomy" id="100787"/>
    <lineage>
        <taxon>Eukaryota</taxon>
        <taxon>Fungi</taxon>
        <taxon>Dikarya</taxon>
        <taxon>Ascomycota</taxon>
        <taxon>Pezizomycotina</taxon>
        <taxon>Sordariomycetes</taxon>
        <taxon>Hypocreomycetidae</taxon>
        <taxon>Glomerellales</taxon>
        <taxon>Plectosphaerellaceae</taxon>
        <taxon>Verticillium</taxon>
    </lineage>
</organism>
<dbReference type="GO" id="GO:0050525">
    <property type="term" value="F:cutinase activity"/>
    <property type="evidence" value="ECO:0007669"/>
    <property type="project" value="UniProtKB-UniRule"/>
</dbReference>
<comment type="subcellular location">
    <subcellularLocation>
        <location evidence="1 12">Secreted</location>
    </subcellularLocation>
</comment>
<keyword evidence="4 12" id="KW-0719">Serine esterase</keyword>
<evidence type="ECO:0000256" key="7">
    <source>
        <dbReference type="ARBA" id="ARBA00022801"/>
    </source>
</evidence>
<dbReference type="GO" id="GO:0016052">
    <property type="term" value="P:carbohydrate catabolic process"/>
    <property type="evidence" value="ECO:0007669"/>
    <property type="project" value="TreeGrafter"/>
</dbReference>
<evidence type="ECO:0000256" key="10">
    <source>
        <dbReference type="PIRSR" id="PIRSR611150-1"/>
    </source>
</evidence>
<dbReference type="SMART" id="SM01110">
    <property type="entry name" value="Cutinase"/>
    <property type="match status" value="1"/>
</dbReference>
<keyword evidence="7 12" id="KW-0378">Hydrolase</keyword>
<feature type="signal peptide" evidence="12">
    <location>
        <begin position="1"/>
        <end position="17"/>
    </location>
</feature>
<gene>
    <name evidence="13" type="ORF">BN1723_005283</name>
</gene>
<comment type="similarity">
    <text evidence="2 12">Belongs to the cutinase family.</text>
</comment>
<name>A0A0G4N6L1_VERLO</name>
<proteinExistence type="inferred from homology"/>